<evidence type="ECO:0000313" key="2">
    <source>
        <dbReference type="Proteomes" id="UP000315700"/>
    </source>
</evidence>
<dbReference type="EMBL" id="CP036271">
    <property type="protein sequence ID" value="QDT54908.1"/>
    <property type="molecule type" value="Genomic_DNA"/>
</dbReference>
<reference evidence="1 2" key="1">
    <citation type="submission" date="2019-02" db="EMBL/GenBank/DDBJ databases">
        <title>Deep-cultivation of Planctomycetes and their phenomic and genomic characterization uncovers novel biology.</title>
        <authorList>
            <person name="Wiegand S."/>
            <person name="Jogler M."/>
            <person name="Boedeker C."/>
            <person name="Pinto D."/>
            <person name="Vollmers J."/>
            <person name="Rivas-Marin E."/>
            <person name="Kohn T."/>
            <person name="Peeters S.H."/>
            <person name="Heuer A."/>
            <person name="Rast P."/>
            <person name="Oberbeckmann S."/>
            <person name="Bunk B."/>
            <person name="Jeske O."/>
            <person name="Meyerdierks A."/>
            <person name="Storesund J.E."/>
            <person name="Kallscheuer N."/>
            <person name="Luecker S."/>
            <person name="Lage O.M."/>
            <person name="Pohl T."/>
            <person name="Merkel B.J."/>
            <person name="Hornburger P."/>
            <person name="Mueller R.-W."/>
            <person name="Bruemmer F."/>
            <person name="Labrenz M."/>
            <person name="Spormann A.M."/>
            <person name="Op den Camp H."/>
            <person name="Overmann J."/>
            <person name="Amann R."/>
            <person name="Jetten M.S.M."/>
            <person name="Mascher T."/>
            <person name="Medema M.H."/>
            <person name="Devos D.P."/>
            <person name="Kaster A.-K."/>
            <person name="Ovreas L."/>
            <person name="Rohde M."/>
            <person name="Galperin M.Y."/>
            <person name="Jogler C."/>
        </authorList>
    </citation>
    <scope>NUCLEOTIDE SEQUENCE [LARGE SCALE GENOMIC DNA]</scope>
    <source>
        <strain evidence="1 2">Pan44</strain>
    </source>
</reference>
<organism evidence="1 2">
    <name type="scientific">Caulifigura coniformis</name>
    <dbReference type="NCBI Taxonomy" id="2527983"/>
    <lineage>
        <taxon>Bacteria</taxon>
        <taxon>Pseudomonadati</taxon>
        <taxon>Planctomycetota</taxon>
        <taxon>Planctomycetia</taxon>
        <taxon>Planctomycetales</taxon>
        <taxon>Planctomycetaceae</taxon>
        <taxon>Caulifigura</taxon>
    </lineage>
</organism>
<accession>A0A517SFL2</accession>
<proteinExistence type="predicted"/>
<gene>
    <name evidence="1" type="ORF">Pan44_29470</name>
</gene>
<dbReference type="AlphaFoldDB" id="A0A517SFL2"/>
<keyword evidence="2" id="KW-1185">Reference proteome</keyword>
<protein>
    <submittedName>
        <fullName evidence="1">Uncharacterized protein</fullName>
    </submittedName>
</protein>
<dbReference type="Proteomes" id="UP000315700">
    <property type="component" value="Chromosome"/>
</dbReference>
<dbReference type="InParanoid" id="A0A517SFL2"/>
<name>A0A517SFL2_9PLAN</name>
<evidence type="ECO:0000313" key="1">
    <source>
        <dbReference type="EMBL" id="QDT54908.1"/>
    </source>
</evidence>
<sequence length="128" mass="14444">MTDDTPPKPKRRRWRWVCVALVAMSLAGGAVPVWDNRVEQRAQAWLAEASKRKLLIAYDTVGIIPGIEHVFGKQLLGRRQITVGVFGMQDAQNLKMMPPCPVRLVINVCGSPWDVVEWLRLHFGNAIE</sequence>
<dbReference type="KEGG" id="ccos:Pan44_29470"/>